<dbReference type="EMBL" id="JAJJMB010003726">
    <property type="protein sequence ID" value="KAI3945720.1"/>
    <property type="molecule type" value="Genomic_DNA"/>
</dbReference>
<name>A0AAD4T7M3_9MAGN</name>
<keyword evidence="2" id="KW-1185">Reference proteome</keyword>
<dbReference type="Proteomes" id="UP001202328">
    <property type="component" value="Unassembled WGS sequence"/>
</dbReference>
<sequence>MMLYQIKPQSAKFDFNSHEESLKLIVHRCWGSSYLWACCKDIFWQQLARTISFVWEEPIWKSSIVFRLDS</sequence>
<protein>
    <submittedName>
        <fullName evidence="1">Uncharacterized protein</fullName>
    </submittedName>
</protein>
<reference evidence="1" key="1">
    <citation type="submission" date="2022-04" db="EMBL/GenBank/DDBJ databases">
        <title>A functionally conserved STORR gene fusion in Papaver species that diverged 16.8 million years ago.</title>
        <authorList>
            <person name="Catania T."/>
        </authorList>
    </citation>
    <scope>NUCLEOTIDE SEQUENCE</scope>
    <source>
        <strain evidence="1">S-188037</strain>
    </source>
</reference>
<gene>
    <name evidence="1" type="ORF">MKW98_022994</name>
</gene>
<dbReference type="AlphaFoldDB" id="A0AAD4T7M3"/>
<evidence type="ECO:0000313" key="1">
    <source>
        <dbReference type="EMBL" id="KAI3945720.1"/>
    </source>
</evidence>
<accession>A0AAD4T7M3</accession>
<evidence type="ECO:0000313" key="2">
    <source>
        <dbReference type="Proteomes" id="UP001202328"/>
    </source>
</evidence>
<organism evidence="1 2">
    <name type="scientific">Papaver atlanticum</name>
    <dbReference type="NCBI Taxonomy" id="357466"/>
    <lineage>
        <taxon>Eukaryota</taxon>
        <taxon>Viridiplantae</taxon>
        <taxon>Streptophyta</taxon>
        <taxon>Embryophyta</taxon>
        <taxon>Tracheophyta</taxon>
        <taxon>Spermatophyta</taxon>
        <taxon>Magnoliopsida</taxon>
        <taxon>Ranunculales</taxon>
        <taxon>Papaveraceae</taxon>
        <taxon>Papaveroideae</taxon>
        <taxon>Papaver</taxon>
    </lineage>
</organism>
<proteinExistence type="predicted"/>
<comment type="caution">
    <text evidence="1">The sequence shown here is derived from an EMBL/GenBank/DDBJ whole genome shotgun (WGS) entry which is preliminary data.</text>
</comment>